<dbReference type="RefSeq" id="WP_411915544.1">
    <property type="nucleotide sequence ID" value="NZ_BAAFSF010000001.1"/>
</dbReference>
<evidence type="ECO:0000313" key="3">
    <source>
        <dbReference type="Proteomes" id="UP001628220"/>
    </source>
</evidence>
<reference evidence="2 3" key="1">
    <citation type="journal article" date="2025" name="Int. J. Syst. Evol. Microbiol.">
        <title>Desulfovibrio falkowii sp. nov., Porphyromonas miyakawae sp. nov., Mediterraneibacter flintii sp. nov. and Owariibacterium komagatae gen. nov., sp. nov., isolated from human faeces.</title>
        <authorList>
            <person name="Hamaguchi T."/>
            <person name="Ohara M."/>
            <person name="Hisatomi A."/>
            <person name="Sekiguchi K."/>
            <person name="Takeda J.I."/>
            <person name="Ueyama J."/>
            <person name="Ito M."/>
            <person name="Nishiwaki H."/>
            <person name="Ogi T."/>
            <person name="Hirayama M."/>
            <person name="Ohkuma M."/>
            <person name="Sakamoto M."/>
            <person name="Ohno K."/>
        </authorList>
    </citation>
    <scope>NUCLEOTIDE SEQUENCE [LARGE SCALE GENOMIC DNA]</scope>
    <source>
        <strain evidence="2 3">13CB11C</strain>
    </source>
</reference>
<comment type="caution">
    <text evidence="2">The sequence shown here is derived from an EMBL/GenBank/DDBJ whole genome shotgun (WGS) entry which is preliminary data.</text>
</comment>
<keyword evidence="1" id="KW-0812">Transmembrane</keyword>
<gene>
    <name evidence="2" type="ORF">Tsumi_08470</name>
</gene>
<dbReference type="Proteomes" id="UP001628220">
    <property type="component" value="Unassembled WGS sequence"/>
</dbReference>
<keyword evidence="1" id="KW-0472">Membrane</keyword>
<organism evidence="2 3">
    <name type="scientific">Porphyromonas miyakawae</name>
    <dbReference type="NCBI Taxonomy" id="3137470"/>
    <lineage>
        <taxon>Bacteria</taxon>
        <taxon>Pseudomonadati</taxon>
        <taxon>Bacteroidota</taxon>
        <taxon>Bacteroidia</taxon>
        <taxon>Bacteroidales</taxon>
        <taxon>Porphyromonadaceae</taxon>
        <taxon>Porphyromonas</taxon>
    </lineage>
</organism>
<protein>
    <submittedName>
        <fullName evidence="2">Uncharacterized protein</fullName>
    </submittedName>
</protein>
<sequence length="198" mass="22605">MIIQSLIVGGSAADVPFFWQRPNLYYSLWITDLFLIALWYANYYLLAPRMMRKRMFGAYITVVVLMMLIGLFLQLLLNAIFGWCSPMSPYKGTVSIFGCLGALSLMALGLSIRGVMGWLKNEKELKALHTEKDGLELHIKQLEEKLSYYDYKELPVNEDVEQVTPQQLPDFSQVSGAEYEGVEPFTEQDDLLDESDPL</sequence>
<feature type="transmembrane region" description="Helical" evidence="1">
    <location>
        <begin position="58"/>
        <end position="81"/>
    </location>
</feature>
<accession>A0ABQ0E260</accession>
<keyword evidence="1" id="KW-1133">Transmembrane helix</keyword>
<dbReference type="EMBL" id="BAAFSF010000001">
    <property type="protein sequence ID" value="GAB1251743.1"/>
    <property type="molecule type" value="Genomic_DNA"/>
</dbReference>
<keyword evidence="3" id="KW-1185">Reference proteome</keyword>
<name>A0ABQ0E260_9PORP</name>
<evidence type="ECO:0000256" key="1">
    <source>
        <dbReference type="SAM" id="Phobius"/>
    </source>
</evidence>
<evidence type="ECO:0000313" key="2">
    <source>
        <dbReference type="EMBL" id="GAB1251743.1"/>
    </source>
</evidence>
<feature type="transmembrane region" description="Helical" evidence="1">
    <location>
        <begin position="93"/>
        <end position="116"/>
    </location>
</feature>
<feature type="transmembrane region" description="Helical" evidence="1">
    <location>
        <begin position="24"/>
        <end position="46"/>
    </location>
</feature>
<proteinExistence type="predicted"/>